<sequence>MYSGSPKDEVGGGDVKAVDTKADPLELLFFDTFSHENNEEINLDLVQFPKPVFIGDIRIIPLGARVQADFPGGVRLGATNPSQFKIEFFVNDLSKPGASTFQNLGIIDYNQNGNINFECERDQLISTDGLVLRGWYTTITLAVYGNLTKTTSPEPARPDMSAVEWLQQHQQMEVVGSRGNYAPDPSPTTHYGSYPVQEGGMVVVEPEVYSRPIPRQPPYPWPQGPNMHPEQYERPKEMYDGENWDVHRDDNQHWDSRKDRHQDQFRYDRRRPDDQSPEYDEHVGADYGPGGRSGGGQDYYASKRARNWAGNDWPGQNQAGDGVVAVPLVASVKRPHTPPIPTPHQECSPGQNTQFESMSPGDVESISEGDIPETECLDDNVKSPLTPPGKDGEATQGGNSPRQPFEPILSDDEIIDDQFQDMDYDFSEYAEDPLTSFNPYNNEIPTLKMFADPSVLPCEWECGKVREESLTEGQALLDAVALAPNPRDDKEGWVEAAGQVSSMLVKSLPKVASSKRKDLMKKLTEWVSFGLDFEEAFTQPRPAMKLRHIKVGIKLVETISECGEDYAKQMIMTSNAQAGLLSLFHKEYMALVIKLMILRALDATLRYKSCVELFVERRGTNGYEQLLDIVQSTQHARIKFSLSSLLHKLNFYDLLLKLRLSCEKIEKELKKFTNDDGEIDEKFKFDEEFLTCALEEILRTYINATMLLSQPKRFLPVSSQFEINTADFPDPYPAVYTYFRFSGLLKSCIVLLNLPSHSIIMPVNNLLAELLETDEGMKFLASSHEINEIICLMLGSSSKQNKNVLRVNPTLGLHLAYRLRALLYLDEILSLPPDSVDTDETKILDVLQGLYNLTLSNIGNIGKSAVVHLVSQGNNVEILTKLLKRKASKKRSPSRGYICDLLVLCIKLSTTVPFLQKYCGELIELVTSDFTEIQDVQSWLKPYKNMAGDVSNACEVLKSSLETCVTLPPEMICAVRLLRHLCIPRGDKDLCVLQDEKEYVELKFKFNILQLYALDGLSIMTSILQKICKFYEQPYLYSSRLIGRQGLVLTAFILPAVQLIRRMLTHVIRARNTDFKDLTVVPVLLQVYALMQAVPLNGQANTDSLRVCREIIETLLAYTQPISSEDSSENEALNKSLWTQMMAEVLKFSSEIPLNFVTGLMVLSELLPLPLPLQCRLPLTESESNKLMNSRRLWSAHLLSLNPLLESMIALMSTSSCHPLLQILRRVCVQLADLAAPSALMVVRTLTDSILPLLDISRTDSTLPRLLNFLARLMTHGSVKSAFLFLITTNEKYKGIINFMTNIFNAASDKPELQQSQECLASILLSITDTEISLVPPSTSSSEIYLSHALPPKETLQTICNALLDHLLLNQPFNTCLTAMRTFILLVEHDFGFYHVKVTYETRPSAIHDLFARINKAWSKENHDLLATLSATLDFLRALACLEGVEYSLRKQSYSLPELLHLIKWATNHPLHAIEDNLKGIVEEDETLEPLLENVSSFIKILEEDDLKPSEPKEIPEPVLPTPQTLLSQFALRSVFVAGPDVHEERLTASYWLAPPNPDDHESESEQIPVDLMELAKTDLNGLNLSEAMIRLISRKSGKTNENAPEGKKNKPNDETSKKAYQAPTRGRNLRAACGVGRGDAFRSRPPNTSRPPSLHVDDFVALETCGGPTGMGRPSGMVNTEKVGRARGRGRSFGMERGGRYFGAHPTYHREPAETVWDRGMYGGTDMMGSVDPNSGANGRFSRAPPMGAWSQDNRGPHPTDRGHLHPNFFQRTCKLAPASTLDTGESQLPSLIAQEGNIHTRNSTESCACYLEQVLISNQLYNRCRFGTCKLAPASTLDTGESQLPSLIAQEVGTSIPGIALRSCACYLEQVLISNQLYNRCSFGTCKLAPASDLDTGESQLPSLTAQEVETSIPGIALRSCACYLEQVLICHQLYYRCRFGTCKLVRASTLDTGESQLPSLTAQEVETSIPGIALRSCTCYLEQVLTSNQLYNRCRFGTCKLAPASTLDTGESQPPSLTAQEVGTSIPGIALRSCACYLEQVLISHQLYYRSRFGTCKLAPASDLDTGVVLVPANLLKPLLLILVSHNPSLTAQEVETSIPGLALRSCACHLEQVLICHQLYNRCRFGTCKLTQASDLNAGESQLPSLIAQEVETSIPGIALRICACYLELVPILFKRFFFFQHYEVTRKF</sequence>
<feature type="region of interest" description="Disordered" evidence="6">
    <location>
        <begin position="242"/>
        <end position="299"/>
    </location>
</feature>
<evidence type="ECO:0000256" key="4">
    <source>
        <dbReference type="ARBA" id="ARBA00023187"/>
    </source>
</evidence>
<evidence type="ECO:0000259" key="7">
    <source>
        <dbReference type="Pfam" id="PF15912"/>
    </source>
</evidence>
<evidence type="ECO:0000313" key="9">
    <source>
        <dbReference type="Proteomes" id="UP000466442"/>
    </source>
</evidence>
<gene>
    <name evidence="8" type="ORF">GE061_003921</name>
</gene>
<dbReference type="PANTHER" id="PTHR23185">
    <property type="entry name" value="PROTEIN VIRILIZER HOMOLOG"/>
    <property type="match status" value="1"/>
</dbReference>
<dbReference type="Proteomes" id="UP000466442">
    <property type="component" value="Linkage Group LG12"/>
</dbReference>
<feature type="compositionally biased region" description="Polar residues" evidence="6">
    <location>
        <begin position="348"/>
        <end position="357"/>
    </location>
</feature>
<accession>A0A8S9WX65</accession>
<evidence type="ECO:0000256" key="2">
    <source>
        <dbReference type="ARBA" id="ARBA00008371"/>
    </source>
</evidence>
<dbReference type="GO" id="GO:0003723">
    <property type="term" value="F:RNA binding"/>
    <property type="evidence" value="ECO:0007669"/>
    <property type="project" value="TreeGrafter"/>
</dbReference>
<comment type="caution">
    <text evidence="8">The sequence shown here is derived from an EMBL/GenBank/DDBJ whole genome shotgun (WGS) entry which is preliminary data.</text>
</comment>
<comment type="similarity">
    <text evidence="2">Belongs to the vir family.</text>
</comment>
<dbReference type="OrthoDB" id="2011702at2759"/>
<keyword evidence="9" id="KW-1185">Reference proteome</keyword>
<dbReference type="EMBL" id="WIXP02000012">
    <property type="protein sequence ID" value="KAF6201530.1"/>
    <property type="molecule type" value="Genomic_DNA"/>
</dbReference>
<evidence type="ECO:0000256" key="1">
    <source>
        <dbReference type="ARBA" id="ARBA00004123"/>
    </source>
</evidence>
<evidence type="ECO:0000256" key="3">
    <source>
        <dbReference type="ARBA" id="ARBA00022664"/>
    </source>
</evidence>
<dbReference type="PANTHER" id="PTHR23185:SF0">
    <property type="entry name" value="PROTEIN VIRILIZER HOMOLOG"/>
    <property type="match status" value="1"/>
</dbReference>
<dbReference type="GO" id="GO:0036396">
    <property type="term" value="C:RNA N6-methyladenosine methyltransferase complex"/>
    <property type="evidence" value="ECO:0007669"/>
    <property type="project" value="TreeGrafter"/>
</dbReference>
<proteinExistence type="inferred from homology"/>
<keyword evidence="3" id="KW-0507">mRNA processing</keyword>
<keyword evidence="5" id="KW-0539">Nucleus</keyword>
<reference evidence="8" key="1">
    <citation type="journal article" date="2021" name="Mol. Ecol. Resour.">
        <title>Apolygus lucorum genome provides insights into omnivorousness and mesophyll feeding.</title>
        <authorList>
            <person name="Liu Y."/>
            <person name="Liu H."/>
            <person name="Wang H."/>
            <person name="Huang T."/>
            <person name="Liu B."/>
            <person name="Yang B."/>
            <person name="Yin L."/>
            <person name="Li B."/>
            <person name="Zhang Y."/>
            <person name="Zhang S."/>
            <person name="Jiang F."/>
            <person name="Zhang X."/>
            <person name="Ren Y."/>
            <person name="Wang B."/>
            <person name="Wang S."/>
            <person name="Lu Y."/>
            <person name="Wu K."/>
            <person name="Fan W."/>
            <person name="Wang G."/>
        </authorList>
    </citation>
    <scope>NUCLEOTIDE SEQUENCE</scope>
    <source>
        <strain evidence="8">12Hb</strain>
    </source>
</reference>
<feature type="region of interest" description="Disordered" evidence="6">
    <location>
        <begin position="214"/>
        <end position="233"/>
    </location>
</feature>
<feature type="region of interest" description="Disordered" evidence="6">
    <location>
        <begin position="333"/>
        <end position="407"/>
    </location>
</feature>
<feature type="compositionally biased region" description="Basic and acidic residues" evidence="6">
    <location>
        <begin position="242"/>
        <end position="284"/>
    </location>
</feature>
<feature type="compositionally biased region" description="Basic and acidic residues" evidence="6">
    <location>
        <begin position="1605"/>
        <end position="1618"/>
    </location>
</feature>
<keyword evidence="4" id="KW-0508">mRNA splicing</keyword>
<dbReference type="InterPro" id="IPR031801">
    <property type="entry name" value="VIR_N"/>
</dbReference>
<feature type="region of interest" description="Disordered" evidence="6">
    <location>
        <begin position="1596"/>
        <end position="1626"/>
    </location>
</feature>
<dbReference type="GO" id="GO:0008380">
    <property type="term" value="P:RNA splicing"/>
    <property type="evidence" value="ECO:0007669"/>
    <property type="project" value="UniProtKB-KW"/>
</dbReference>
<organism evidence="8 9">
    <name type="scientific">Apolygus lucorum</name>
    <name type="common">Small green plant bug</name>
    <name type="synonym">Lygocoris lucorum</name>
    <dbReference type="NCBI Taxonomy" id="248454"/>
    <lineage>
        <taxon>Eukaryota</taxon>
        <taxon>Metazoa</taxon>
        <taxon>Ecdysozoa</taxon>
        <taxon>Arthropoda</taxon>
        <taxon>Hexapoda</taxon>
        <taxon>Insecta</taxon>
        <taxon>Pterygota</taxon>
        <taxon>Neoptera</taxon>
        <taxon>Paraneoptera</taxon>
        <taxon>Hemiptera</taxon>
        <taxon>Heteroptera</taxon>
        <taxon>Panheteroptera</taxon>
        <taxon>Cimicomorpha</taxon>
        <taxon>Miridae</taxon>
        <taxon>Mirini</taxon>
        <taxon>Apolygus</taxon>
    </lineage>
</organism>
<feature type="domain" description="Virilizer N-terminal" evidence="7">
    <location>
        <begin position="25"/>
        <end position="255"/>
    </location>
</feature>
<comment type="subcellular location">
    <subcellularLocation>
        <location evidence="1">Nucleus</location>
    </subcellularLocation>
</comment>
<evidence type="ECO:0000256" key="5">
    <source>
        <dbReference type="ARBA" id="ARBA00023242"/>
    </source>
</evidence>
<feature type="compositionally biased region" description="Pro residues" evidence="6">
    <location>
        <begin position="214"/>
        <end position="223"/>
    </location>
</feature>
<protein>
    <recommendedName>
        <fullName evidence="7">Virilizer N-terminal domain-containing protein</fullName>
    </recommendedName>
</protein>
<evidence type="ECO:0000256" key="6">
    <source>
        <dbReference type="SAM" id="MobiDB-lite"/>
    </source>
</evidence>
<evidence type="ECO:0000313" key="8">
    <source>
        <dbReference type="EMBL" id="KAF6201530.1"/>
    </source>
</evidence>
<feature type="compositionally biased region" description="Gly residues" evidence="6">
    <location>
        <begin position="287"/>
        <end position="297"/>
    </location>
</feature>
<dbReference type="InterPro" id="IPR026736">
    <property type="entry name" value="Virilizer"/>
</dbReference>
<dbReference type="GO" id="GO:0006397">
    <property type="term" value="P:mRNA processing"/>
    <property type="evidence" value="ECO:0007669"/>
    <property type="project" value="UniProtKB-KW"/>
</dbReference>
<name>A0A8S9WX65_APOLU</name>
<dbReference type="GO" id="GO:0005634">
    <property type="term" value="C:nucleus"/>
    <property type="evidence" value="ECO:0007669"/>
    <property type="project" value="UniProtKB-SubCell"/>
</dbReference>
<feature type="compositionally biased region" description="Acidic residues" evidence="6">
    <location>
        <begin position="365"/>
        <end position="378"/>
    </location>
</feature>
<dbReference type="Pfam" id="PF15912">
    <property type="entry name" value="VIR_N"/>
    <property type="match status" value="1"/>
</dbReference>